<sequence>MKSIIQDWLFPPTCLLCGDAGTAGRDLCLACFASLPFNLPACPRCALPLPFDTGIPCGYCQKHPPAYDRSLALFRYEEPVRHLIHALKFQARYSCARLMGDLLADKLVDLEEKPGAIIPVPLHPSRYRERGYNQSLEIARTLSNRLDIPLDYQSCTRVHATQAQTELTAVQRRRNIKNAFAIAKPLTATHVAILDDVVTTGATVNELAKVLRKAGAGRIDVWACARA</sequence>
<dbReference type="CDD" id="cd06223">
    <property type="entry name" value="PRTases_typeI"/>
    <property type="match status" value="1"/>
</dbReference>
<comment type="caution">
    <text evidence="3">The sequence shown here is derived from an EMBL/GenBank/DDBJ whole genome shotgun (WGS) entry which is preliminary data.</text>
</comment>
<dbReference type="GO" id="GO:0016757">
    <property type="term" value="F:glycosyltransferase activity"/>
    <property type="evidence" value="ECO:0007669"/>
    <property type="project" value="UniProtKB-KW"/>
</dbReference>
<dbReference type="Gene3D" id="3.40.50.2020">
    <property type="match status" value="1"/>
</dbReference>
<dbReference type="SUPFAM" id="SSF53271">
    <property type="entry name" value="PRTase-like"/>
    <property type="match status" value="1"/>
</dbReference>
<protein>
    <submittedName>
        <fullName evidence="3">Phosphoribosyltransferase</fullName>
    </submittedName>
</protein>
<evidence type="ECO:0000256" key="1">
    <source>
        <dbReference type="ARBA" id="ARBA00008007"/>
    </source>
</evidence>
<dbReference type="AlphaFoldDB" id="A0A2W4RK77"/>
<name>A0A2W4RK77_9GAMM</name>
<dbReference type="InterPro" id="IPR044005">
    <property type="entry name" value="DZR_2"/>
</dbReference>
<keyword evidence="3" id="KW-0808">Transferase</keyword>
<reference evidence="3 4" key="1">
    <citation type="journal article" date="2018" name="Aquat. Microb. Ecol.">
        <title>Gammaproteobacterial methanotrophs dominate.</title>
        <authorList>
            <person name="Rissanen A.J."/>
            <person name="Saarenheimo J."/>
            <person name="Tiirola M."/>
            <person name="Peura S."/>
            <person name="Aalto S.L."/>
            <person name="Karvinen A."/>
            <person name="Nykanen H."/>
        </authorList>
    </citation>
    <scope>NUCLEOTIDE SEQUENCE [LARGE SCALE GENOMIC DNA]</scope>
    <source>
        <strain evidence="3">AMbin10</strain>
    </source>
</reference>
<organism evidence="3 4">
    <name type="scientific">Candidatus Methylumidiphilus alinenensis</name>
    <dbReference type="NCBI Taxonomy" id="2202197"/>
    <lineage>
        <taxon>Bacteria</taxon>
        <taxon>Pseudomonadati</taxon>
        <taxon>Pseudomonadota</taxon>
        <taxon>Gammaproteobacteria</taxon>
        <taxon>Methylococcales</taxon>
        <taxon>Candidatus Methylumidiphilus</taxon>
    </lineage>
</organism>
<evidence type="ECO:0000313" key="3">
    <source>
        <dbReference type="EMBL" id="PZN82069.1"/>
    </source>
</evidence>
<dbReference type="Proteomes" id="UP000249396">
    <property type="component" value="Unassembled WGS sequence"/>
</dbReference>
<evidence type="ECO:0000259" key="2">
    <source>
        <dbReference type="Pfam" id="PF18912"/>
    </source>
</evidence>
<dbReference type="PANTHER" id="PTHR47505:SF1">
    <property type="entry name" value="DNA UTILIZATION PROTEIN YHGH"/>
    <property type="match status" value="1"/>
</dbReference>
<gene>
    <name evidence="3" type="ORF">DM484_07070</name>
</gene>
<dbReference type="InterPro" id="IPR051910">
    <property type="entry name" value="ComF/GntX_DNA_util-trans"/>
</dbReference>
<proteinExistence type="inferred from homology"/>
<dbReference type="PANTHER" id="PTHR47505">
    <property type="entry name" value="DNA UTILIZATION PROTEIN YHGH"/>
    <property type="match status" value="1"/>
</dbReference>
<evidence type="ECO:0000313" key="4">
    <source>
        <dbReference type="Proteomes" id="UP000249396"/>
    </source>
</evidence>
<dbReference type="Pfam" id="PF18912">
    <property type="entry name" value="DZR_2"/>
    <property type="match status" value="1"/>
</dbReference>
<feature type="domain" description="Double zinc ribbon" evidence="2">
    <location>
        <begin position="6"/>
        <end position="61"/>
    </location>
</feature>
<dbReference type="InterPro" id="IPR029057">
    <property type="entry name" value="PRTase-like"/>
</dbReference>
<dbReference type="InterPro" id="IPR000836">
    <property type="entry name" value="PRTase_dom"/>
</dbReference>
<keyword evidence="3" id="KW-0328">Glycosyltransferase</keyword>
<dbReference type="EMBL" id="QJPH01000237">
    <property type="protein sequence ID" value="PZN82069.1"/>
    <property type="molecule type" value="Genomic_DNA"/>
</dbReference>
<accession>A0A2W4RK77</accession>
<comment type="similarity">
    <text evidence="1">Belongs to the ComF/GntX family.</text>
</comment>